<accession>A0A0D2B0W2</accession>
<protein>
    <submittedName>
        <fullName evidence="2">Uncharacterized protein</fullName>
    </submittedName>
</protein>
<reference evidence="2 3" key="1">
    <citation type="submission" date="2015-01" db="EMBL/GenBank/DDBJ databases">
        <title>The Genome Sequence of Exophiala spinifera CBS89968.</title>
        <authorList>
            <consortium name="The Broad Institute Genomics Platform"/>
            <person name="Cuomo C."/>
            <person name="de Hoog S."/>
            <person name="Gorbushina A."/>
            <person name="Stielow B."/>
            <person name="Teixiera M."/>
            <person name="Abouelleil A."/>
            <person name="Chapman S.B."/>
            <person name="Priest M."/>
            <person name="Young S.K."/>
            <person name="Wortman J."/>
            <person name="Nusbaum C."/>
            <person name="Birren B."/>
        </authorList>
    </citation>
    <scope>NUCLEOTIDE SEQUENCE [LARGE SCALE GENOMIC DNA]</scope>
    <source>
        <strain evidence="2 3">CBS 89968</strain>
    </source>
</reference>
<sequence>MPDHLPHIMKPSFRWHWRSWEDIKAASTFTLTNYTNFILLIIFVALALRQIRSQQAAIKKSSHEKRFLKADDFPPVEEQQDFDWKTTKPLQYRPFKPKYHLTMALEKLNPTELLVMDDTYADRMAYRRRIIAENGKHVVNVNDDARIRPAVVELYVFLMGTYLPLRFPQVFKLHETEYEQGKTYMLENTVTGSLFPAKPSATTSTTSLLEILGRTVDEDFLFLVPEQGGGDDDPKYVFEAYVLVCPSGFDPTEKIGKRLAAIHTPVPGYSSKLEASMDRFFSKIEVGQYVRRVNWAITTNTDLYSPGHGTNHAHEGDEIEELDEVDIDKTFMRCERQTLHRLPKSKALVFAFHTYLYPIEQIKKEGGGEDLANAIDGLKMGNVPAMHFYKRGAVWGEAVKRYLRS</sequence>
<dbReference type="InterPro" id="IPR021848">
    <property type="entry name" value="HODM_asu-like"/>
</dbReference>
<keyword evidence="3" id="KW-1185">Reference proteome</keyword>
<dbReference type="GeneID" id="27336873"/>
<evidence type="ECO:0000313" key="3">
    <source>
        <dbReference type="Proteomes" id="UP000053328"/>
    </source>
</evidence>
<dbReference type="HOGENOM" id="CLU_025462_2_0_1"/>
<dbReference type="OrthoDB" id="5043642at2759"/>
<gene>
    <name evidence="2" type="ORF">PV08_09790</name>
</gene>
<proteinExistence type="predicted"/>
<dbReference type="VEuPathDB" id="FungiDB:PV08_09790"/>
<evidence type="ECO:0000256" key="1">
    <source>
        <dbReference type="SAM" id="Phobius"/>
    </source>
</evidence>
<keyword evidence="1" id="KW-1133">Transmembrane helix</keyword>
<organism evidence="2 3">
    <name type="scientific">Exophiala spinifera</name>
    <dbReference type="NCBI Taxonomy" id="91928"/>
    <lineage>
        <taxon>Eukaryota</taxon>
        <taxon>Fungi</taxon>
        <taxon>Dikarya</taxon>
        <taxon>Ascomycota</taxon>
        <taxon>Pezizomycotina</taxon>
        <taxon>Eurotiomycetes</taxon>
        <taxon>Chaetothyriomycetidae</taxon>
        <taxon>Chaetothyriales</taxon>
        <taxon>Herpotrichiellaceae</taxon>
        <taxon>Exophiala</taxon>
    </lineage>
</organism>
<dbReference type="STRING" id="91928.A0A0D2B0W2"/>
<feature type="transmembrane region" description="Helical" evidence="1">
    <location>
        <begin position="34"/>
        <end position="51"/>
    </location>
</feature>
<dbReference type="Pfam" id="PF11927">
    <property type="entry name" value="HODM_asu-like"/>
    <property type="match status" value="1"/>
</dbReference>
<keyword evidence="1" id="KW-0812">Transmembrane</keyword>
<dbReference type="Proteomes" id="UP000053328">
    <property type="component" value="Unassembled WGS sequence"/>
</dbReference>
<name>A0A0D2B0W2_9EURO</name>
<keyword evidence="1" id="KW-0472">Membrane</keyword>
<dbReference type="EMBL" id="KN847498">
    <property type="protein sequence ID" value="KIW12513.1"/>
    <property type="molecule type" value="Genomic_DNA"/>
</dbReference>
<dbReference type="AlphaFoldDB" id="A0A0D2B0W2"/>
<evidence type="ECO:0000313" key="2">
    <source>
        <dbReference type="EMBL" id="KIW12513.1"/>
    </source>
</evidence>
<dbReference type="RefSeq" id="XP_016232729.1">
    <property type="nucleotide sequence ID" value="XM_016384106.1"/>
</dbReference>